<proteinExistence type="predicted"/>
<feature type="compositionally biased region" description="Basic and acidic residues" evidence="1">
    <location>
        <begin position="202"/>
        <end position="213"/>
    </location>
</feature>
<reference evidence="2" key="2">
    <citation type="submission" date="2022-01" db="EMBL/GenBank/DDBJ databases">
        <authorList>
            <person name="Yamashiro T."/>
            <person name="Shiraishi A."/>
            <person name="Satake H."/>
            <person name="Nakayama K."/>
        </authorList>
    </citation>
    <scope>NUCLEOTIDE SEQUENCE</scope>
</reference>
<sequence length="213" mass="24140">MWERIKRLMFGSDVTSHVRHSRLMDEFDKFAAKEGKSLDFVYERLTTLVNIMDHNNVRPVLVSINTKFLNCLQPEWRKYVTMVRHNQTGDAVSYDVLYDSLIQFKPHVLTSKAKKAAKNLDPLSLLAHLNASSSQSHANSSYSPQLYYVTHPSSVDGRVDIQTKNAGFGGNGNRNAGRQNRNQAFNAENGNDESNQIVQRVSRTESTPRKANI</sequence>
<reference evidence="2" key="1">
    <citation type="journal article" date="2022" name="Int. J. Mol. Sci.">
        <title>Draft Genome of Tanacetum Coccineum: Genomic Comparison of Closely Related Tanacetum-Family Plants.</title>
        <authorList>
            <person name="Yamashiro T."/>
            <person name="Shiraishi A."/>
            <person name="Nakayama K."/>
            <person name="Satake H."/>
        </authorList>
    </citation>
    <scope>NUCLEOTIDE SEQUENCE</scope>
</reference>
<feature type="region of interest" description="Disordered" evidence="1">
    <location>
        <begin position="184"/>
        <end position="213"/>
    </location>
</feature>
<organism evidence="2 3">
    <name type="scientific">Tanacetum coccineum</name>
    <dbReference type="NCBI Taxonomy" id="301880"/>
    <lineage>
        <taxon>Eukaryota</taxon>
        <taxon>Viridiplantae</taxon>
        <taxon>Streptophyta</taxon>
        <taxon>Embryophyta</taxon>
        <taxon>Tracheophyta</taxon>
        <taxon>Spermatophyta</taxon>
        <taxon>Magnoliopsida</taxon>
        <taxon>eudicotyledons</taxon>
        <taxon>Gunneridae</taxon>
        <taxon>Pentapetalae</taxon>
        <taxon>asterids</taxon>
        <taxon>campanulids</taxon>
        <taxon>Asterales</taxon>
        <taxon>Asteraceae</taxon>
        <taxon>Asteroideae</taxon>
        <taxon>Anthemideae</taxon>
        <taxon>Anthemidinae</taxon>
        <taxon>Tanacetum</taxon>
    </lineage>
</organism>
<accession>A0ABQ5BH90</accession>
<gene>
    <name evidence="2" type="ORF">Tco_0861253</name>
</gene>
<evidence type="ECO:0000313" key="2">
    <source>
        <dbReference type="EMBL" id="GJT14211.1"/>
    </source>
</evidence>
<protein>
    <recommendedName>
        <fullName evidence="4">Gag-Pol polyprotein</fullName>
    </recommendedName>
</protein>
<evidence type="ECO:0008006" key="4">
    <source>
        <dbReference type="Google" id="ProtNLM"/>
    </source>
</evidence>
<keyword evidence="3" id="KW-1185">Reference proteome</keyword>
<dbReference type="EMBL" id="BQNB010013294">
    <property type="protein sequence ID" value="GJT14211.1"/>
    <property type="molecule type" value="Genomic_DNA"/>
</dbReference>
<comment type="caution">
    <text evidence="2">The sequence shown here is derived from an EMBL/GenBank/DDBJ whole genome shotgun (WGS) entry which is preliminary data.</text>
</comment>
<dbReference type="Proteomes" id="UP001151760">
    <property type="component" value="Unassembled WGS sequence"/>
</dbReference>
<feature type="compositionally biased region" description="Polar residues" evidence="1">
    <location>
        <begin position="188"/>
        <end position="201"/>
    </location>
</feature>
<name>A0ABQ5BH90_9ASTR</name>
<evidence type="ECO:0000313" key="3">
    <source>
        <dbReference type="Proteomes" id="UP001151760"/>
    </source>
</evidence>
<evidence type="ECO:0000256" key="1">
    <source>
        <dbReference type="SAM" id="MobiDB-lite"/>
    </source>
</evidence>